<keyword evidence="8" id="KW-1207">Sterol metabolism</keyword>
<keyword evidence="21" id="KW-1185">Reference proteome</keyword>
<dbReference type="InterPro" id="IPR007867">
    <property type="entry name" value="GMC_OxRtase_C"/>
</dbReference>
<keyword evidence="6" id="KW-0560">Oxidoreductase</keyword>
<dbReference type="GO" id="GO:0004769">
    <property type="term" value="F:steroid Delta-isomerase activity"/>
    <property type="evidence" value="ECO:0007669"/>
    <property type="project" value="UniProtKB-EC"/>
</dbReference>
<organism evidence="20 21">
    <name type="scientific">Diatrype stigma</name>
    <dbReference type="NCBI Taxonomy" id="117547"/>
    <lineage>
        <taxon>Eukaryota</taxon>
        <taxon>Fungi</taxon>
        <taxon>Dikarya</taxon>
        <taxon>Ascomycota</taxon>
        <taxon>Pezizomycotina</taxon>
        <taxon>Sordariomycetes</taxon>
        <taxon>Xylariomycetidae</taxon>
        <taxon>Xylariales</taxon>
        <taxon>Diatrypaceae</taxon>
        <taxon>Diatrype</taxon>
    </lineage>
</organism>
<keyword evidence="3" id="KW-0153">Cholesterol metabolism</keyword>
<feature type="domain" description="Glucose-methanol-choline oxidoreductase N-terminal" evidence="17">
    <location>
        <begin position="201"/>
        <end position="439"/>
    </location>
</feature>
<dbReference type="EC" id="1.1.3.6" evidence="13"/>
<evidence type="ECO:0000256" key="16">
    <source>
        <dbReference type="SAM" id="MobiDB-lite"/>
    </source>
</evidence>
<keyword evidence="10" id="KW-0413">Isomerase</keyword>
<evidence type="ECO:0000256" key="3">
    <source>
        <dbReference type="ARBA" id="ARBA00022548"/>
    </source>
</evidence>
<dbReference type="PANTHER" id="PTHR47470">
    <property type="entry name" value="CHOLESTEROL OXIDASE"/>
    <property type="match status" value="1"/>
</dbReference>
<feature type="region of interest" description="Disordered" evidence="16">
    <location>
        <begin position="1"/>
        <end position="102"/>
    </location>
</feature>
<evidence type="ECO:0000259" key="19">
    <source>
        <dbReference type="Pfam" id="PF05199"/>
    </source>
</evidence>
<evidence type="ECO:0000313" key="21">
    <source>
        <dbReference type="Proteomes" id="UP001320420"/>
    </source>
</evidence>
<evidence type="ECO:0000256" key="12">
    <source>
        <dbReference type="ARBA" id="ARBA00049645"/>
    </source>
</evidence>
<dbReference type="Gene3D" id="3.50.50.60">
    <property type="entry name" value="FAD/NAD(P)-binding domain"/>
    <property type="match status" value="3"/>
</dbReference>
<evidence type="ECO:0000256" key="7">
    <source>
        <dbReference type="ARBA" id="ARBA00023098"/>
    </source>
</evidence>
<feature type="compositionally biased region" description="Low complexity" evidence="16">
    <location>
        <begin position="35"/>
        <end position="46"/>
    </location>
</feature>
<dbReference type="InterPro" id="IPR000172">
    <property type="entry name" value="GMC_OxRdtase_N"/>
</dbReference>
<evidence type="ECO:0000259" key="17">
    <source>
        <dbReference type="Pfam" id="PF00732"/>
    </source>
</evidence>
<dbReference type="PANTHER" id="PTHR47470:SF1">
    <property type="entry name" value="FAD-DEPENDENT OXIDOREDUCTASE 2 FAD BINDING DOMAIN-CONTAINING PROTEIN"/>
    <property type="match status" value="1"/>
</dbReference>
<reference evidence="20 21" key="1">
    <citation type="submission" date="2024-02" db="EMBL/GenBank/DDBJ databases">
        <title>De novo assembly and annotation of 12 fungi associated with fruit tree decline syndrome in Ontario, Canada.</title>
        <authorList>
            <person name="Sulman M."/>
            <person name="Ellouze W."/>
            <person name="Ilyukhin E."/>
        </authorList>
    </citation>
    <scope>NUCLEOTIDE SEQUENCE [LARGE SCALE GENOMIC DNA]</scope>
    <source>
        <strain evidence="20 21">M11/M66-122</strain>
    </source>
</reference>
<keyword evidence="9" id="KW-0753">Steroid metabolism</keyword>
<comment type="caution">
    <text evidence="20">The sequence shown here is derived from an EMBL/GenBank/DDBJ whole genome shotgun (WGS) entry which is preliminary data.</text>
</comment>
<evidence type="ECO:0000256" key="11">
    <source>
        <dbReference type="ARBA" id="ARBA00038856"/>
    </source>
</evidence>
<evidence type="ECO:0000259" key="18">
    <source>
        <dbReference type="Pfam" id="PF00890"/>
    </source>
</evidence>
<evidence type="ECO:0000256" key="4">
    <source>
        <dbReference type="ARBA" id="ARBA00022630"/>
    </source>
</evidence>
<comment type="similarity">
    <text evidence="2">Belongs to the GMC oxidoreductase family.</text>
</comment>
<evidence type="ECO:0000256" key="6">
    <source>
        <dbReference type="ARBA" id="ARBA00023002"/>
    </source>
</evidence>
<evidence type="ECO:0000256" key="8">
    <source>
        <dbReference type="ARBA" id="ARBA00023166"/>
    </source>
</evidence>
<dbReference type="GO" id="GO:0050660">
    <property type="term" value="F:flavin adenine dinucleotide binding"/>
    <property type="evidence" value="ECO:0007669"/>
    <property type="project" value="InterPro"/>
</dbReference>
<accession>A0AAN9YH92</accession>
<evidence type="ECO:0000256" key="13">
    <source>
        <dbReference type="ARBA" id="ARBA00049723"/>
    </source>
</evidence>
<dbReference type="SUPFAM" id="SSF51905">
    <property type="entry name" value="FAD/NAD(P)-binding domain"/>
    <property type="match status" value="1"/>
</dbReference>
<dbReference type="Gene3D" id="3.40.50.1820">
    <property type="entry name" value="alpha/beta hydrolase"/>
    <property type="match status" value="1"/>
</dbReference>
<comment type="pathway">
    <text evidence="12">Steroid metabolism; cholesterol degradation.</text>
</comment>
<evidence type="ECO:0000256" key="5">
    <source>
        <dbReference type="ARBA" id="ARBA00022827"/>
    </source>
</evidence>
<dbReference type="Pfam" id="PF00732">
    <property type="entry name" value="GMC_oxred_N"/>
    <property type="match status" value="1"/>
</dbReference>
<dbReference type="GO" id="GO:0008203">
    <property type="term" value="P:cholesterol metabolic process"/>
    <property type="evidence" value="ECO:0007669"/>
    <property type="project" value="UniProtKB-KW"/>
</dbReference>
<keyword evidence="4" id="KW-0285">Flavoprotein</keyword>
<dbReference type="Pfam" id="PF05199">
    <property type="entry name" value="GMC_oxred_C"/>
    <property type="match status" value="1"/>
</dbReference>
<dbReference type="Pfam" id="PF00890">
    <property type="entry name" value="FAD_binding_2"/>
    <property type="match status" value="1"/>
</dbReference>
<evidence type="ECO:0000256" key="14">
    <source>
        <dbReference type="ARBA" id="ARBA00049744"/>
    </source>
</evidence>
<dbReference type="Proteomes" id="UP001320420">
    <property type="component" value="Unassembled WGS sequence"/>
</dbReference>
<proteinExistence type="inferred from homology"/>
<dbReference type="InterPro" id="IPR052542">
    <property type="entry name" value="Cholesterol_Oxidase"/>
</dbReference>
<dbReference type="InterPro" id="IPR036188">
    <property type="entry name" value="FAD/NAD-bd_sf"/>
</dbReference>
<dbReference type="GO" id="GO:0016995">
    <property type="term" value="F:cholesterol oxidase activity"/>
    <property type="evidence" value="ECO:0007669"/>
    <property type="project" value="UniProtKB-EC"/>
</dbReference>
<evidence type="ECO:0000256" key="1">
    <source>
        <dbReference type="ARBA" id="ARBA00001974"/>
    </source>
</evidence>
<feature type="domain" description="FAD-dependent oxidoreductase 2 FAD-binding" evidence="18">
    <location>
        <begin position="136"/>
        <end position="168"/>
    </location>
</feature>
<evidence type="ECO:0000313" key="20">
    <source>
        <dbReference type="EMBL" id="KAK7742176.1"/>
    </source>
</evidence>
<keyword evidence="7" id="KW-0443">Lipid metabolism</keyword>
<name>A0AAN9YH92_9PEZI</name>
<dbReference type="SUPFAM" id="SSF53474">
    <property type="entry name" value="alpha/beta-Hydrolases"/>
    <property type="match status" value="1"/>
</dbReference>
<feature type="compositionally biased region" description="Low complexity" evidence="16">
    <location>
        <begin position="53"/>
        <end position="70"/>
    </location>
</feature>
<dbReference type="EMBL" id="JAKJXP020000148">
    <property type="protein sequence ID" value="KAK7742176.1"/>
    <property type="molecule type" value="Genomic_DNA"/>
</dbReference>
<dbReference type="InterPro" id="IPR029058">
    <property type="entry name" value="AB_hydrolase_fold"/>
</dbReference>
<gene>
    <name evidence="20" type="ORF">SLS62_010796</name>
</gene>
<sequence length="1379" mass="151317">MPSATADDVFPKPSPMRGSATFPLNGVNGHRYGDSNGASSSSSNGSLDGFTDGPGPATNGNGTTATNGNASSHGNRIHDDPNPASHRIPTFGLHEEDAGGPRSRNYARIRTWGDDPKSAAFPRLSKPVELMRGSYDCVVIGSGYGGGVAASRMARAGKSVCVLERGKERWPGQYPDDAGDALGQVHYSGEFAPSWLPSKLVNGGDPTGMYHLICGNGQSAVVGNGLGGTSLINANVYLEADKDTLALEAWPEEIRKFPECLEPFYDKVRQTLEPTAYPSDWPRLPKLDLLEKQSECLNMRSKFKRVLQTTRFVNGPNSCGVEMSASALTGQDVTGLNDGSKNTTLVTYVADAWNWGAEIFCESEVRYIAKAPDREGYIVYFAWHGRNRGHFGANLHGDLMWVHAKEAVFLGAGSIGTTEILLRSQAMGLKTSPQVGQNMSGNGDVLAFGYNTDHEVNAIGRSFPSPYHPVGPCITGIIDNRGGHPNPEDGYVIEEGTIPKALAPFMQAMLEYLPGAIRPKDESTIDTLKANLARAGTFFLGPWFRQGAIEKTQVYLIMSHDANQAILTLKDDKPILEFIGVGRSHHVKELHHKLELATRAVGGTFVPHPWFALLGEQQITVHPIGGACMARDGTGYTGATNHVGEVFTGTGKETHSGLIVTDAALIPTALGANPLATITALAERAVHAYAEKKKLRINDEKNGILDLFGPPKHPHPRGRRMHDDLEERAENEKIQITRSAITSARRLNDSGFGFTEVMSGYIHYDEHLVRDNPETYELAARTAKGLCETARFFLTVQSFNTRSIINDPDHKAMLTGTFICPSIPGSPFMVQRGDFNLFLKDHKAPGTRNLTYDFEMTGINGKRLHFHGYKVVDSSVALAPFRFWKATTTLYVTITESLERTKVLYADEQGLTGKIVAKGIMSIATQDFLSEILTLSPTGSSMLKKLAGATRFFTFFTRRSMSLLLAPFTPLQYPSHVPTDFMNDTPPTASYEIRAADGVVTKLHMWEPTNDAITTRNLFMVPGASVDHQIYALPTIRYNAVNYFCRAGYRVFIPVHRIGILMAAQNNWTTHDARLDLKAALEHIRAQFGEGGSSNSAPVEGQGSNKIYVIAHCMGSVALAAGLLDGTIPSQWISGVTCSQVFMNPVWNTLNMIKILAAPVPLDSLYRALAGGWFSCSTSPDDSYVQRGLNELLRLLPDARREICNNASCHRCTLVFGRCWNHRNLNEATHRQIDRFFGGVNMTLLHLLMRQGAAGGVMTNGPLFERLDTAENVRRRLRDLPFLLFCGRDNAVLSPQSTLDTYEALTAAFGTCGDDGVKYRRRVVPGYGHLDCWMGRNAWKDVYPFVREEVDRVVRGEDYRFHEPNDKFQHLVSSGALLY</sequence>
<dbReference type="InterPro" id="IPR003953">
    <property type="entry name" value="FAD-dep_OxRdtase_2_FAD-bd"/>
</dbReference>
<dbReference type="EC" id="5.3.3.1" evidence="11"/>
<comment type="cofactor">
    <cofactor evidence="1">
        <name>FAD</name>
        <dbReference type="ChEBI" id="CHEBI:57692"/>
    </cofactor>
</comment>
<evidence type="ECO:0000256" key="15">
    <source>
        <dbReference type="ARBA" id="ARBA00049778"/>
    </source>
</evidence>
<protein>
    <recommendedName>
        <fullName evidence="14">Cholesterol oxidase</fullName>
        <ecNumber evidence="13">1.1.3.6</ecNumber>
        <ecNumber evidence="11">5.3.3.1</ecNumber>
    </recommendedName>
    <alternativeName>
        <fullName evidence="15">Cholesterol isomerase</fullName>
    </alternativeName>
</protein>
<evidence type="ECO:0000256" key="10">
    <source>
        <dbReference type="ARBA" id="ARBA00023235"/>
    </source>
</evidence>
<evidence type="ECO:0000256" key="9">
    <source>
        <dbReference type="ARBA" id="ARBA00023221"/>
    </source>
</evidence>
<evidence type="ECO:0000256" key="2">
    <source>
        <dbReference type="ARBA" id="ARBA00010790"/>
    </source>
</evidence>
<keyword evidence="5" id="KW-0274">FAD</keyword>
<feature type="domain" description="Glucose-methanol-choline oxidoreductase C-terminal" evidence="19">
    <location>
        <begin position="620"/>
        <end position="682"/>
    </location>
</feature>